<accession>A0A8J1U3T2</accession>
<dbReference type="AlphaFoldDB" id="A0A8J1U3T2"/>
<dbReference type="EMBL" id="CAIIXF020000006">
    <property type="protein sequence ID" value="CAH1785755.1"/>
    <property type="molecule type" value="Genomic_DNA"/>
</dbReference>
<dbReference type="GO" id="GO:0016020">
    <property type="term" value="C:membrane"/>
    <property type="evidence" value="ECO:0007669"/>
    <property type="project" value="InterPro"/>
</dbReference>
<comment type="similarity">
    <text evidence="1">Belongs to the glycosyltransferase 15 family.</text>
</comment>
<proteinExistence type="inferred from homology"/>
<keyword evidence="2" id="KW-0808">Transferase</keyword>
<dbReference type="PANTHER" id="PTHR31121">
    <property type="entry name" value="ALPHA-1,2 MANNOSYLTRANSFERASE KTR1"/>
    <property type="match status" value="1"/>
</dbReference>
<dbReference type="PANTHER" id="PTHR31121:SF6">
    <property type="entry name" value="ALPHA-1,2 MANNOSYLTRANSFERASE KTR1"/>
    <property type="match status" value="1"/>
</dbReference>
<sequence length="376" mass="45017">MIRARYRYTNLGTIFVTTWAVIYFFFILLWINFIPNKEDETEASIKETLKNMDSMVHEHEDTEVKQMQLRFFGDNGDKLEHTTTTEPFQDLDELSQNINMGELSKFQDLVSWAGMEPKAVIYIIYSRLQKMRMLLESLQANFLTNFRYPIVVFYEKKKMGDIPHIRSFLDSQYRIFFQIVKFETPSFITKEIVINPMCNYPVSYRHMLRFQSKTVYQQPILKGMEYYWRLDDDSEVAAPIKFDIFKYMKENKLQYGYQIQTYDNGYCSGTFSEAIKKYKRMNHITPSFELETLRIYFTNFEVASFEFWHSKNYTNFIEYIDQLGGIYYERWSDAAIKSQALSMFMPENKIHQFIDVPYRHVNYENYGVDSDGNALD</sequence>
<dbReference type="Gene3D" id="3.90.550.10">
    <property type="entry name" value="Spore Coat Polysaccharide Biosynthesis Protein SpsA, Chain A"/>
    <property type="match status" value="1"/>
</dbReference>
<dbReference type="GO" id="GO:0000032">
    <property type="term" value="P:cell wall mannoprotein biosynthetic process"/>
    <property type="evidence" value="ECO:0007669"/>
    <property type="project" value="TreeGrafter"/>
</dbReference>
<evidence type="ECO:0000313" key="4">
    <source>
        <dbReference type="Proteomes" id="UP000749559"/>
    </source>
</evidence>
<dbReference type="GO" id="GO:0006487">
    <property type="term" value="P:protein N-linked glycosylation"/>
    <property type="evidence" value="ECO:0007669"/>
    <property type="project" value="TreeGrafter"/>
</dbReference>
<comment type="caution">
    <text evidence="3">The sequence shown here is derived from an EMBL/GenBank/DDBJ whole genome shotgun (WGS) entry which is preliminary data.</text>
</comment>
<dbReference type="GO" id="GO:0000026">
    <property type="term" value="F:alpha-1,2-mannosyltransferase activity"/>
    <property type="evidence" value="ECO:0007669"/>
    <property type="project" value="TreeGrafter"/>
</dbReference>
<dbReference type="InterPro" id="IPR029044">
    <property type="entry name" value="Nucleotide-diphossugar_trans"/>
</dbReference>
<dbReference type="InterPro" id="IPR002685">
    <property type="entry name" value="Glyco_trans_15"/>
</dbReference>
<keyword evidence="4" id="KW-1185">Reference proteome</keyword>
<gene>
    <name evidence="3" type="ORF">OFUS_LOCUS11772</name>
</gene>
<dbReference type="GO" id="GO:0005794">
    <property type="term" value="C:Golgi apparatus"/>
    <property type="evidence" value="ECO:0007669"/>
    <property type="project" value="TreeGrafter"/>
</dbReference>
<evidence type="ECO:0000256" key="1">
    <source>
        <dbReference type="ARBA" id="ARBA00007677"/>
    </source>
</evidence>
<evidence type="ECO:0000313" key="3">
    <source>
        <dbReference type="EMBL" id="CAH1785755.1"/>
    </source>
</evidence>
<reference evidence="3" key="1">
    <citation type="submission" date="2022-03" db="EMBL/GenBank/DDBJ databases">
        <authorList>
            <person name="Martin C."/>
        </authorList>
    </citation>
    <scope>NUCLEOTIDE SEQUENCE</scope>
</reference>
<name>A0A8J1U3T2_OWEFU</name>
<dbReference type="Proteomes" id="UP000749559">
    <property type="component" value="Unassembled WGS sequence"/>
</dbReference>
<evidence type="ECO:0000256" key="2">
    <source>
        <dbReference type="ARBA" id="ARBA00022679"/>
    </source>
</evidence>
<organism evidence="3 4">
    <name type="scientific">Owenia fusiformis</name>
    <name type="common">Polychaete worm</name>
    <dbReference type="NCBI Taxonomy" id="6347"/>
    <lineage>
        <taxon>Eukaryota</taxon>
        <taxon>Metazoa</taxon>
        <taxon>Spiralia</taxon>
        <taxon>Lophotrochozoa</taxon>
        <taxon>Annelida</taxon>
        <taxon>Polychaeta</taxon>
        <taxon>Sedentaria</taxon>
        <taxon>Canalipalpata</taxon>
        <taxon>Sabellida</taxon>
        <taxon>Oweniida</taxon>
        <taxon>Oweniidae</taxon>
        <taxon>Owenia</taxon>
    </lineage>
</organism>
<dbReference type="Pfam" id="PF01793">
    <property type="entry name" value="Glyco_transf_15"/>
    <property type="match status" value="1"/>
</dbReference>
<protein>
    <submittedName>
        <fullName evidence="3">Uncharacterized protein</fullName>
    </submittedName>
</protein>
<dbReference type="OrthoDB" id="439943at2759"/>
<dbReference type="SUPFAM" id="SSF53448">
    <property type="entry name" value="Nucleotide-diphospho-sugar transferases"/>
    <property type="match status" value="1"/>
</dbReference>